<keyword evidence="8" id="KW-1185">Reference proteome</keyword>
<name>S3D3V9_OPHP1</name>
<dbReference type="VEuPathDB" id="FungiDB:F503_00838"/>
<sequence length="278" mass="32016">MVYYFAFGSNLWLEQMAKRCPDSRYVGRAGLLDYQWQINQRGFANIVPCAGRCVHGLVYNINSVDEAQLDRNEGVNSGAYERKYLDVILHPAPEVMRVSTRAVMGLFDRIRDIDPARYEQRPRIESDVLVYLSTRFITPDRPRLEYVDRMNYGIRDAVQLGVPSAYFRNEVRSYIPMRTPVTARNARRSGPIVRPSPEAHRTVCSTSAWPGEDPARRPRSRSLSMLDRPTHRSTHRRNFSTAPADRCVIIDGDPQEGSRFYSNDQDYWGRTSASHPRL</sequence>
<dbReference type="InterPro" id="IPR036568">
    <property type="entry name" value="GGCT-like_sf"/>
</dbReference>
<dbReference type="eggNOG" id="ENOG502S3WQ">
    <property type="taxonomic scope" value="Eukaryota"/>
</dbReference>
<dbReference type="InterPro" id="IPR009288">
    <property type="entry name" value="AIG2-like_dom"/>
</dbReference>
<dbReference type="HOGENOM" id="CLU_048475_0_1_1"/>
<organism evidence="7 8">
    <name type="scientific">Ophiostoma piceae (strain UAMH 11346)</name>
    <name type="common">Sap stain fungus</name>
    <dbReference type="NCBI Taxonomy" id="1262450"/>
    <lineage>
        <taxon>Eukaryota</taxon>
        <taxon>Fungi</taxon>
        <taxon>Dikarya</taxon>
        <taxon>Ascomycota</taxon>
        <taxon>Pezizomycotina</taxon>
        <taxon>Sordariomycetes</taxon>
        <taxon>Sordariomycetidae</taxon>
        <taxon>Ophiostomatales</taxon>
        <taxon>Ophiostomataceae</taxon>
        <taxon>Ophiostoma</taxon>
    </lineage>
</organism>
<dbReference type="EC" id="4.3.2.9" evidence="1"/>
<evidence type="ECO:0000256" key="1">
    <source>
        <dbReference type="ARBA" id="ARBA00012346"/>
    </source>
</evidence>
<evidence type="ECO:0000256" key="3">
    <source>
        <dbReference type="PIRSR" id="PIRSR617939-1"/>
    </source>
</evidence>
<dbReference type="Gene3D" id="3.10.490.10">
    <property type="entry name" value="Gamma-glutamyl cyclotransferase-like"/>
    <property type="match status" value="1"/>
</dbReference>
<dbReference type="PANTHER" id="PTHR12935:SF0">
    <property type="entry name" value="GAMMA-GLUTAMYLCYCLOTRANSFERASE"/>
    <property type="match status" value="1"/>
</dbReference>
<dbReference type="STRING" id="1262450.S3D3V9"/>
<evidence type="ECO:0000313" key="8">
    <source>
        <dbReference type="Proteomes" id="UP000016923"/>
    </source>
</evidence>
<evidence type="ECO:0000256" key="5">
    <source>
        <dbReference type="SAM" id="MobiDB-lite"/>
    </source>
</evidence>
<dbReference type="InterPro" id="IPR013024">
    <property type="entry name" value="GGCT-like"/>
</dbReference>
<feature type="compositionally biased region" description="Polar residues" evidence="5">
    <location>
        <begin position="260"/>
        <end position="278"/>
    </location>
</feature>
<dbReference type="GO" id="GO:0003839">
    <property type="term" value="F:gamma-glutamylcyclotransferase activity"/>
    <property type="evidence" value="ECO:0007669"/>
    <property type="project" value="UniProtKB-EC"/>
</dbReference>
<dbReference type="Pfam" id="PF06094">
    <property type="entry name" value="GGACT"/>
    <property type="match status" value="1"/>
</dbReference>
<dbReference type="Proteomes" id="UP000016923">
    <property type="component" value="Unassembled WGS sequence"/>
</dbReference>
<reference evidence="7 8" key="1">
    <citation type="journal article" date="2013" name="BMC Genomics">
        <title>The genome and transcriptome of the pine saprophyte Ophiostoma piceae, and a comparison with the bark beetle-associated pine pathogen Grosmannia clavigera.</title>
        <authorList>
            <person name="Haridas S."/>
            <person name="Wang Y."/>
            <person name="Lim L."/>
            <person name="Massoumi Alamouti S."/>
            <person name="Jackman S."/>
            <person name="Docking R."/>
            <person name="Robertson G."/>
            <person name="Birol I."/>
            <person name="Bohlmann J."/>
            <person name="Breuil C."/>
        </authorList>
    </citation>
    <scope>NUCLEOTIDE SEQUENCE [LARGE SCALE GENOMIC DNA]</scope>
    <source>
        <strain evidence="7 8">UAMH 11346</strain>
    </source>
</reference>
<feature type="region of interest" description="Disordered" evidence="5">
    <location>
        <begin position="185"/>
        <end position="278"/>
    </location>
</feature>
<feature type="binding site" evidence="4">
    <location>
        <begin position="4"/>
        <end position="9"/>
    </location>
    <ligand>
        <name>substrate</name>
    </ligand>
</feature>
<evidence type="ECO:0000259" key="6">
    <source>
        <dbReference type="Pfam" id="PF06094"/>
    </source>
</evidence>
<feature type="domain" description="Gamma-glutamylcyclotransferase AIG2-like" evidence="6">
    <location>
        <begin position="4"/>
        <end position="89"/>
    </location>
</feature>
<evidence type="ECO:0000313" key="7">
    <source>
        <dbReference type="EMBL" id="EPE08055.1"/>
    </source>
</evidence>
<protein>
    <recommendedName>
        <fullName evidence="1">gamma-glutamylcyclotransferase</fullName>
        <ecNumber evidence="1">4.3.2.9</ecNumber>
    </recommendedName>
</protein>
<dbReference type="CDD" id="cd06661">
    <property type="entry name" value="GGCT_like"/>
    <property type="match status" value="1"/>
</dbReference>
<gene>
    <name evidence="7" type="ORF">F503_00838</name>
</gene>
<evidence type="ECO:0000256" key="4">
    <source>
        <dbReference type="PIRSR" id="PIRSR617939-2"/>
    </source>
</evidence>
<feature type="active site" description="Proton acceptor" evidence="3">
    <location>
        <position position="73"/>
    </location>
</feature>
<dbReference type="InterPro" id="IPR017939">
    <property type="entry name" value="G-Glutamylcylcotransferase"/>
</dbReference>
<dbReference type="SUPFAM" id="SSF110857">
    <property type="entry name" value="Gamma-glutamyl cyclotransferase-like"/>
    <property type="match status" value="1"/>
</dbReference>
<dbReference type="EMBL" id="KE148149">
    <property type="protein sequence ID" value="EPE08055.1"/>
    <property type="molecule type" value="Genomic_DNA"/>
</dbReference>
<dbReference type="AlphaFoldDB" id="S3D3V9"/>
<dbReference type="OMA" id="KQMNRRC"/>
<dbReference type="OrthoDB" id="2924818at2759"/>
<accession>S3D3V9</accession>
<proteinExistence type="predicted"/>
<dbReference type="PANTHER" id="PTHR12935">
    <property type="entry name" value="GAMMA-GLUTAMYLCYCLOTRANSFERASE"/>
    <property type="match status" value="1"/>
</dbReference>
<evidence type="ECO:0000256" key="2">
    <source>
        <dbReference type="ARBA" id="ARBA00023239"/>
    </source>
</evidence>
<keyword evidence="2" id="KW-0456">Lyase</keyword>